<reference evidence="7" key="1">
    <citation type="journal article" date="2014" name="Int. J. Syst. Evol. Microbiol.">
        <title>Complete genome sequence of Corynebacterium casei LMG S-19264T (=DSM 44701T), isolated from a smear-ripened cheese.</title>
        <authorList>
            <consortium name="US DOE Joint Genome Institute (JGI-PGF)"/>
            <person name="Walter F."/>
            <person name="Albersmeier A."/>
            <person name="Kalinowski J."/>
            <person name="Ruckert C."/>
        </authorList>
    </citation>
    <scope>NUCLEOTIDE SEQUENCE</scope>
    <source>
        <strain evidence="7">KCTC 32422</strain>
    </source>
</reference>
<dbReference type="Gene3D" id="2.40.160.20">
    <property type="match status" value="1"/>
</dbReference>
<evidence type="ECO:0000256" key="4">
    <source>
        <dbReference type="ARBA" id="ARBA00038306"/>
    </source>
</evidence>
<evidence type="ECO:0000256" key="5">
    <source>
        <dbReference type="SAM" id="SignalP"/>
    </source>
</evidence>
<sequence length="240" mass="26677">MKIRGYYVSAATFAACFYITVPAHAGAFDGPFVGIDIGYDHAETQDNYEDTSVDPTKSENYDGYSLNGLAGGIYAGYDFRINENVFTGVEIRAGLSNSKFSASYFDKNGVKQKFYERANPSFSATTRLGFLLNEKTGVYLRGGVAQTRIKMSDTYGFYLGDDSEGNEQYTNSIKDNNIGLLFGAGLETAVGKKTSLRVEYNVVQHGEIFEKVNSLRYDNGQTYKEDFSNHQVRLGLSYQF</sequence>
<evidence type="ECO:0000313" key="7">
    <source>
        <dbReference type="EMBL" id="GGZ88103.1"/>
    </source>
</evidence>
<proteinExistence type="inferred from homology"/>
<evidence type="ECO:0000256" key="3">
    <source>
        <dbReference type="ARBA" id="ARBA00023136"/>
    </source>
</evidence>
<feature type="domain" description="Outer membrane protein beta-barrel" evidence="6">
    <location>
        <begin position="12"/>
        <end position="240"/>
    </location>
</feature>
<feature type="chain" id="PRO_5037755139" description="Outer membrane protein beta-barrel domain-containing protein" evidence="5">
    <location>
        <begin position="26"/>
        <end position="240"/>
    </location>
</feature>
<keyword evidence="3" id="KW-0472">Membrane</keyword>
<dbReference type="PANTHER" id="PTHR34001:SF3">
    <property type="entry name" value="BLL7405 PROTEIN"/>
    <property type="match status" value="1"/>
</dbReference>
<comment type="caution">
    <text evidence="7">The sequence shown here is derived from an EMBL/GenBank/DDBJ whole genome shotgun (WGS) entry which is preliminary data.</text>
</comment>
<dbReference type="AlphaFoldDB" id="A0A918R735"/>
<evidence type="ECO:0000256" key="1">
    <source>
        <dbReference type="ARBA" id="ARBA00004370"/>
    </source>
</evidence>
<dbReference type="Pfam" id="PF13505">
    <property type="entry name" value="OMP_b-brl"/>
    <property type="match status" value="1"/>
</dbReference>
<keyword evidence="2 5" id="KW-0732">Signal</keyword>
<protein>
    <recommendedName>
        <fullName evidence="6">Outer membrane protein beta-barrel domain-containing protein</fullName>
    </recommendedName>
</protein>
<evidence type="ECO:0000313" key="8">
    <source>
        <dbReference type="Proteomes" id="UP000634139"/>
    </source>
</evidence>
<dbReference type="PANTHER" id="PTHR34001">
    <property type="entry name" value="BLL7405 PROTEIN"/>
    <property type="match status" value="1"/>
</dbReference>
<comment type="similarity">
    <text evidence="4">Belongs to the Omp25/RopB family.</text>
</comment>
<dbReference type="Proteomes" id="UP000634139">
    <property type="component" value="Unassembled WGS sequence"/>
</dbReference>
<evidence type="ECO:0000259" key="6">
    <source>
        <dbReference type="Pfam" id="PF13505"/>
    </source>
</evidence>
<evidence type="ECO:0000256" key="2">
    <source>
        <dbReference type="ARBA" id="ARBA00022729"/>
    </source>
</evidence>
<comment type="subcellular location">
    <subcellularLocation>
        <location evidence="1">Membrane</location>
    </subcellularLocation>
</comment>
<dbReference type="InterPro" id="IPR011250">
    <property type="entry name" value="OMP/PagP_B-barrel"/>
</dbReference>
<dbReference type="EMBL" id="BMZD01000001">
    <property type="protein sequence ID" value="GGZ88103.1"/>
    <property type="molecule type" value="Genomic_DNA"/>
</dbReference>
<dbReference type="InterPro" id="IPR027385">
    <property type="entry name" value="Beta-barrel_OMP"/>
</dbReference>
<feature type="signal peptide" evidence="5">
    <location>
        <begin position="1"/>
        <end position="25"/>
    </location>
</feature>
<reference evidence="7" key="2">
    <citation type="submission" date="2020-09" db="EMBL/GenBank/DDBJ databases">
        <authorList>
            <person name="Sun Q."/>
            <person name="Kim S."/>
        </authorList>
    </citation>
    <scope>NUCLEOTIDE SEQUENCE</scope>
    <source>
        <strain evidence="7">KCTC 32422</strain>
    </source>
</reference>
<dbReference type="SUPFAM" id="SSF56925">
    <property type="entry name" value="OMPA-like"/>
    <property type="match status" value="1"/>
</dbReference>
<dbReference type="GO" id="GO:0016020">
    <property type="term" value="C:membrane"/>
    <property type="evidence" value="ECO:0007669"/>
    <property type="project" value="UniProtKB-SubCell"/>
</dbReference>
<name>A0A918R735_9SPHN</name>
<gene>
    <name evidence="7" type="ORF">GCM10011617_03680</name>
</gene>
<dbReference type="InterPro" id="IPR051692">
    <property type="entry name" value="OMP-like"/>
</dbReference>
<accession>A0A918R735</accession>
<dbReference type="RefSeq" id="WP_189538707.1">
    <property type="nucleotide sequence ID" value="NZ_BMZD01000001.1"/>
</dbReference>
<organism evidence="7 8">
    <name type="scientific">Novosphingobium arvoryzae</name>
    <dbReference type="NCBI Taxonomy" id="1256514"/>
    <lineage>
        <taxon>Bacteria</taxon>
        <taxon>Pseudomonadati</taxon>
        <taxon>Pseudomonadota</taxon>
        <taxon>Alphaproteobacteria</taxon>
        <taxon>Sphingomonadales</taxon>
        <taxon>Sphingomonadaceae</taxon>
        <taxon>Novosphingobium</taxon>
    </lineage>
</organism>
<dbReference type="PROSITE" id="PS51257">
    <property type="entry name" value="PROKAR_LIPOPROTEIN"/>
    <property type="match status" value="1"/>
</dbReference>
<keyword evidence="8" id="KW-1185">Reference proteome</keyword>